<feature type="transmembrane region" description="Helical" evidence="1">
    <location>
        <begin position="20"/>
        <end position="43"/>
    </location>
</feature>
<proteinExistence type="predicted"/>
<protein>
    <submittedName>
        <fullName evidence="2">Uncharacterized protein</fullName>
    </submittedName>
</protein>
<feature type="transmembrane region" description="Helical" evidence="1">
    <location>
        <begin position="49"/>
        <end position="68"/>
    </location>
</feature>
<evidence type="ECO:0000313" key="3">
    <source>
        <dbReference type="Proteomes" id="UP000664218"/>
    </source>
</evidence>
<comment type="caution">
    <text evidence="2">The sequence shown here is derived from an EMBL/GenBank/DDBJ whole genome shotgun (WGS) entry which is preliminary data.</text>
</comment>
<evidence type="ECO:0000313" key="2">
    <source>
        <dbReference type="EMBL" id="MBO1264604.1"/>
    </source>
</evidence>
<evidence type="ECO:0000256" key="1">
    <source>
        <dbReference type="SAM" id="Phobius"/>
    </source>
</evidence>
<keyword evidence="3" id="KW-1185">Reference proteome</keyword>
<keyword evidence="1" id="KW-0472">Membrane</keyword>
<reference evidence="2" key="1">
    <citation type="submission" date="2021-03" db="EMBL/GenBank/DDBJ databases">
        <title>Proteiniclasticum marinus sp. nov., isolated from tidal flat sediment.</title>
        <authorList>
            <person name="Namirimu T."/>
            <person name="Yang J.-A."/>
            <person name="Yang S.-H."/>
            <person name="Kim Y.-J."/>
            <person name="Kwon K.K."/>
        </authorList>
    </citation>
    <scope>NUCLEOTIDE SEQUENCE</scope>
    <source>
        <strain evidence="2">SCR006</strain>
    </source>
</reference>
<dbReference type="EMBL" id="JAFNJU010000004">
    <property type="protein sequence ID" value="MBO1264604.1"/>
    <property type="molecule type" value="Genomic_DNA"/>
</dbReference>
<keyword evidence="1" id="KW-1133">Transmembrane helix</keyword>
<keyword evidence="1" id="KW-0812">Transmembrane</keyword>
<organism evidence="2 3">
    <name type="scientific">Proteiniclasticum aestuarii</name>
    <dbReference type="NCBI Taxonomy" id="2817862"/>
    <lineage>
        <taxon>Bacteria</taxon>
        <taxon>Bacillati</taxon>
        <taxon>Bacillota</taxon>
        <taxon>Clostridia</taxon>
        <taxon>Eubacteriales</taxon>
        <taxon>Clostridiaceae</taxon>
        <taxon>Proteiniclasticum</taxon>
    </lineage>
</organism>
<name>A0A939H8R3_9CLOT</name>
<accession>A0A939H8R3</accession>
<dbReference type="Proteomes" id="UP000664218">
    <property type="component" value="Unassembled WGS sequence"/>
</dbReference>
<sequence>MNEKKRKKVTLENILGSLGWLMLAVTVLVVGLTVMTLNGVLHMPLFRNYLPIGISLFVGLLIWGMRFYFNARKYPSYMKYSIFSFVFALIQLIFLLSNVY</sequence>
<dbReference type="AlphaFoldDB" id="A0A939H8R3"/>
<dbReference type="RefSeq" id="WP_207599125.1">
    <property type="nucleotide sequence ID" value="NZ_JAFNJU010000004.1"/>
</dbReference>
<feature type="transmembrane region" description="Helical" evidence="1">
    <location>
        <begin position="80"/>
        <end position="99"/>
    </location>
</feature>
<gene>
    <name evidence="2" type="ORF">J3A84_06140</name>
</gene>